<dbReference type="SUPFAM" id="SSF53649">
    <property type="entry name" value="Alkaline phosphatase-like"/>
    <property type="match status" value="1"/>
</dbReference>
<dbReference type="InterPro" id="IPR024607">
    <property type="entry name" value="Sulfatase_CS"/>
</dbReference>
<dbReference type="OrthoDB" id="9783154at2"/>
<dbReference type="SUPFAM" id="SSF52266">
    <property type="entry name" value="SGNH hydrolase"/>
    <property type="match status" value="1"/>
</dbReference>
<organism evidence="8 9">
    <name type="scientific">Neorhodopirellula pilleata</name>
    <dbReference type="NCBI Taxonomy" id="2714738"/>
    <lineage>
        <taxon>Bacteria</taxon>
        <taxon>Pseudomonadati</taxon>
        <taxon>Planctomycetota</taxon>
        <taxon>Planctomycetia</taxon>
        <taxon>Pirellulales</taxon>
        <taxon>Pirellulaceae</taxon>
        <taxon>Neorhodopirellula</taxon>
    </lineage>
</organism>
<dbReference type="GO" id="GO:0046872">
    <property type="term" value="F:metal ion binding"/>
    <property type="evidence" value="ECO:0007669"/>
    <property type="project" value="UniProtKB-KW"/>
</dbReference>
<sequence precursor="true">MRRLLYLPILLFALSASGFALEQGEPTNAEEAAAQKAKAAAELDAKYQAWVETLTPERQAWERVLQSELGGFYLPIHQRQKLAGQSNAWDYVEDDPTLPRVLLIGDSVSRAYTETVRRELAGKANVHRAPANCGPTSTGLKKIDVWMGDGKWDIIHFNFGIHDRNTPIADYADRLEQLVQRMKQTGATLIWASTTPLPDVPGQYTAESIIERNAAAAKVMAEHNIAIDDLFAAITPQIDELQNRNDCHFNSPGNALLGETVARFIEQRLAYRNDLSYYAEPKTLTAAIADGSTQKPNIVILYADDLGYGDVQCYNPERGKIPTPHIDKLASQGMRFTDGHSSSGVCSPSRYTLLTGRYHWRTRLQSGIVPLWGSPLIAPDRVTIGTLAKQHGYRTACVGKWHLGWQWPIPSDRSKVFKEKPKGQAVATDAHREVWRETFSQPIAGGPTTRGFDVYFGTDVPNHPPFCFIENDRTVGIPSEFLDAELFKNNQASVQGPALEDWTLEPILPALADRAVKWIADSAAYEEPFLLYMPFTSPHTPLSVNDAWKGKSQLNLYADFVMETDAVVGRVLDSLDASGAADNTIVVFTSDNGCAPYIGVGDLEKKGHYPSGPLRGYKADAWEGGHRVPFIVRWPGKVKPGSVCDQLVQQADLIATFADVLETKLPDNSGEDSFSLVPLLFGEDRPVRETAVNCSIRGIPSVRQGNWKYIAAPGSGGWGKGGDQSQPEQFYDLSKDLGETQNLAAAMPEKVAEMKALLEKLITDGRSTPGKKQNNDIKVTRHLTGRVADAKTQSGGNQ</sequence>
<dbReference type="PANTHER" id="PTHR42693">
    <property type="entry name" value="ARYLSULFATASE FAMILY MEMBER"/>
    <property type="match status" value="1"/>
</dbReference>
<evidence type="ECO:0000256" key="1">
    <source>
        <dbReference type="ARBA" id="ARBA00008779"/>
    </source>
</evidence>
<evidence type="ECO:0000256" key="4">
    <source>
        <dbReference type="ARBA" id="ARBA00022837"/>
    </source>
</evidence>
<dbReference type="Gene3D" id="3.40.50.1110">
    <property type="entry name" value="SGNH hydrolase"/>
    <property type="match status" value="1"/>
</dbReference>
<feature type="signal peptide" evidence="6">
    <location>
        <begin position="1"/>
        <end position="22"/>
    </location>
</feature>
<dbReference type="InterPro" id="IPR017850">
    <property type="entry name" value="Alkaline_phosphatase_core_sf"/>
</dbReference>
<dbReference type="EMBL" id="SJPM01000008">
    <property type="protein sequence ID" value="TWT94163.1"/>
    <property type="molecule type" value="Genomic_DNA"/>
</dbReference>
<dbReference type="RefSeq" id="WP_146579123.1">
    <property type="nucleotide sequence ID" value="NZ_SJPM01000008.1"/>
</dbReference>
<dbReference type="PANTHER" id="PTHR42693:SF53">
    <property type="entry name" value="ENDO-4-O-SULFATASE"/>
    <property type="match status" value="1"/>
</dbReference>
<dbReference type="Gene3D" id="3.30.1120.10">
    <property type="match status" value="1"/>
</dbReference>
<keyword evidence="6" id="KW-0732">Signal</keyword>
<dbReference type="PROSITE" id="PS00149">
    <property type="entry name" value="SULFATASE_2"/>
    <property type="match status" value="1"/>
</dbReference>
<dbReference type="EC" id="3.1.6.1" evidence="8"/>
<keyword evidence="2" id="KW-0479">Metal-binding</keyword>
<evidence type="ECO:0000256" key="6">
    <source>
        <dbReference type="SAM" id="SignalP"/>
    </source>
</evidence>
<evidence type="ECO:0000313" key="9">
    <source>
        <dbReference type="Proteomes" id="UP000316213"/>
    </source>
</evidence>
<evidence type="ECO:0000259" key="7">
    <source>
        <dbReference type="Pfam" id="PF00884"/>
    </source>
</evidence>
<evidence type="ECO:0000313" key="8">
    <source>
        <dbReference type="EMBL" id="TWT94163.1"/>
    </source>
</evidence>
<feature type="chain" id="PRO_5022665812" evidence="6">
    <location>
        <begin position="23"/>
        <end position="798"/>
    </location>
</feature>
<dbReference type="Pfam" id="PF00884">
    <property type="entry name" value="Sulfatase"/>
    <property type="match status" value="1"/>
</dbReference>
<gene>
    <name evidence="8" type="primary">atsA_51</name>
    <name evidence="8" type="ORF">Pla100_37720</name>
</gene>
<dbReference type="AlphaFoldDB" id="A0A5C6A738"/>
<evidence type="ECO:0000256" key="2">
    <source>
        <dbReference type="ARBA" id="ARBA00022723"/>
    </source>
</evidence>
<comment type="caution">
    <text evidence="8">The sequence shown here is derived from an EMBL/GenBank/DDBJ whole genome shotgun (WGS) entry which is preliminary data.</text>
</comment>
<dbReference type="PROSITE" id="PS00523">
    <property type="entry name" value="SULFATASE_1"/>
    <property type="match status" value="1"/>
</dbReference>
<dbReference type="GO" id="GO:0004065">
    <property type="term" value="F:arylsulfatase activity"/>
    <property type="evidence" value="ECO:0007669"/>
    <property type="project" value="UniProtKB-EC"/>
</dbReference>
<comment type="similarity">
    <text evidence="1">Belongs to the sulfatase family.</text>
</comment>
<dbReference type="CDD" id="cd16143">
    <property type="entry name" value="ARS_like"/>
    <property type="match status" value="1"/>
</dbReference>
<dbReference type="Gene3D" id="3.40.720.10">
    <property type="entry name" value="Alkaline Phosphatase, subunit A"/>
    <property type="match status" value="1"/>
</dbReference>
<keyword evidence="9" id="KW-1185">Reference proteome</keyword>
<keyword evidence="3 8" id="KW-0378">Hydrolase</keyword>
<dbReference type="CDD" id="cd00229">
    <property type="entry name" value="SGNH_hydrolase"/>
    <property type="match status" value="1"/>
</dbReference>
<dbReference type="Proteomes" id="UP000316213">
    <property type="component" value="Unassembled WGS sequence"/>
</dbReference>
<feature type="domain" description="Sulfatase N-terminal" evidence="7">
    <location>
        <begin position="296"/>
        <end position="661"/>
    </location>
</feature>
<accession>A0A5C6A738</accession>
<evidence type="ECO:0000256" key="3">
    <source>
        <dbReference type="ARBA" id="ARBA00022801"/>
    </source>
</evidence>
<evidence type="ECO:0000256" key="5">
    <source>
        <dbReference type="SAM" id="MobiDB-lite"/>
    </source>
</evidence>
<protein>
    <submittedName>
        <fullName evidence="8">Arylsulfatase</fullName>
        <ecNumber evidence="8">3.1.6.1</ecNumber>
    </submittedName>
</protein>
<dbReference type="InterPro" id="IPR000917">
    <property type="entry name" value="Sulfatase_N"/>
</dbReference>
<dbReference type="InterPro" id="IPR036514">
    <property type="entry name" value="SGNH_hydro_sf"/>
</dbReference>
<proteinExistence type="inferred from homology"/>
<dbReference type="InterPro" id="IPR050738">
    <property type="entry name" value="Sulfatase"/>
</dbReference>
<feature type="region of interest" description="Disordered" evidence="5">
    <location>
        <begin position="763"/>
        <end position="798"/>
    </location>
</feature>
<reference evidence="8 9" key="1">
    <citation type="submission" date="2019-02" db="EMBL/GenBank/DDBJ databases">
        <title>Deep-cultivation of Planctomycetes and their phenomic and genomic characterization uncovers novel biology.</title>
        <authorList>
            <person name="Wiegand S."/>
            <person name="Jogler M."/>
            <person name="Boedeker C."/>
            <person name="Pinto D."/>
            <person name="Vollmers J."/>
            <person name="Rivas-Marin E."/>
            <person name="Kohn T."/>
            <person name="Peeters S.H."/>
            <person name="Heuer A."/>
            <person name="Rast P."/>
            <person name="Oberbeckmann S."/>
            <person name="Bunk B."/>
            <person name="Jeske O."/>
            <person name="Meyerdierks A."/>
            <person name="Storesund J.E."/>
            <person name="Kallscheuer N."/>
            <person name="Luecker S."/>
            <person name="Lage O.M."/>
            <person name="Pohl T."/>
            <person name="Merkel B.J."/>
            <person name="Hornburger P."/>
            <person name="Mueller R.-W."/>
            <person name="Bruemmer F."/>
            <person name="Labrenz M."/>
            <person name="Spormann A.M."/>
            <person name="Op Den Camp H."/>
            <person name="Overmann J."/>
            <person name="Amann R."/>
            <person name="Jetten M.S.M."/>
            <person name="Mascher T."/>
            <person name="Medema M.H."/>
            <person name="Devos D.P."/>
            <person name="Kaster A.-K."/>
            <person name="Ovreas L."/>
            <person name="Rohde M."/>
            <person name="Galperin M.Y."/>
            <person name="Jogler C."/>
        </authorList>
    </citation>
    <scope>NUCLEOTIDE SEQUENCE [LARGE SCALE GENOMIC DNA]</scope>
    <source>
        <strain evidence="8 9">Pla100</strain>
    </source>
</reference>
<name>A0A5C6A738_9BACT</name>
<keyword evidence="4" id="KW-0106">Calcium</keyword>